<feature type="signal peptide" evidence="1">
    <location>
        <begin position="1"/>
        <end position="21"/>
    </location>
</feature>
<accession>A0A0G4ES92</accession>
<keyword evidence="1" id="KW-0732">Signal</keyword>
<evidence type="ECO:0000256" key="1">
    <source>
        <dbReference type="SAM" id="SignalP"/>
    </source>
</evidence>
<dbReference type="VEuPathDB" id="CryptoDB:Vbra_5406"/>
<organism evidence="2 3">
    <name type="scientific">Vitrella brassicaformis (strain CCMP3155)</name>
    <dbReference type="NCBI Taxonomy" id="1169540"/>
    <lineage>
        <taxon>Eukaryota</taxon>
        <taxon>Sar</taxon>
        <taxon>Alveolata</taxon>
        <taxon>Colpodellida</taxon>
        <taxon>Vitrellaceae</taxon>
        <taxon>Vitrella</taxon>
    </lineage>
</organism>
<dbReference type="EMBL" id="CDMY01000297">
    <property type="protein sequence ID" value="CEM00730.1"/>
    <property type="molecule type" value="Genomic_DNA"/>
</dbReference>
<dbReference type="Proteomes" id="UP000041254">
    <property type="component" value="Unassembled WGS sequence"/>
</dbReference>
<gene>
    <name evidence="2" type="ORF">Vbra_5406</name>
</gene>
<evidence type="ECO:0000313" key="2">
    <source>
        <dbReference type="EMBL" id="CEM00730.1"/>
    </source>
</evidence>
<dbReference type="InParanoid" id="A0A0G4ES92"/>
<proteinExistence type="predicted"/>
<keyword evidence="3" id="KW-1185">Reference proteome</keyword>
<reference evidence="2 3" key="1">
    <citation type="submission" date="2014-11" db="EMBL/GenBank/DDBJ databases">
        <authorList>
            <person name="Zhu J."/>
            <person name="Qi W."/>
            <person name="Song R."/>
        </authorList>
    </citation>
    <scope>NUCLEOTIDE SEQUENCE [LARGE SCALE GENOMIC DNA]</scope>
</reference>
<sequence>MRFLWCACFFVAVVLTSAALGQEVSGGTALRGGVSGQQTNDVHQGDDAPLRRLVCCSQCTTSSCFANCTAGCIQ</sequence>
<name>A0A0G4ES92_VITBC</name>
<feature type="chain" id="PRO_5005188202" evidence="1">
    <location>
        <begin position="22"/>
        <end position="74"/>
    </location>
</feature>
<protein>
    <submittedName>
        <fullName evidence="2">Uncharacterized protein</fullName>
    </submittedName>
</protein>
<evidence type="ECO:0000313" key="3">
    <source>
        <dbReference type="Proteomes" id="UP000041254"/>
    </source>
</evidence>
<dbReference type="AlphaFoldDB" id="A0A0G4ES92"/>